<keyword evidence="5" id="KW-0472">Membrane</keyword>
<dbReference type="SUPFAM" id="SSF53955">
    <property type="entry name" value="Lysozyme-like"/>
    <property type="match status" value="1"/>
</dbReference>
<organism evidence="7 8">
    <name type="scientific">Parvibaculum lavamentivorans (strain DS-1 / DSM 13023 / NCIMB 13966)</name>
    <dbReference type="NCBI Taxonomy" id="402881"/>
    <lineage>
        <taxon>Bacteria</taxon>
        <taxon>Pseudomonadati</taxon>
        <taxon>Pseudomonadota</taxon>
        <taxon>Alphaproteobacteria</taxon>
        <taxon>Hyphomicrobiales</taxon>
        <taxon>Parvibaculaceae</taxon>
        <taxon>Parvibaculum</taxon>
    </lineage>
</organism>
<protein>
    <submittedName>
        <fullName evidence="7">Lytic transglycosylase catalytic</fullName>
    </submittedName>
</protein>
<dbReference type="eggNOG" id="COG4623">
    <property type="taxonomic scope" value="Bacteria"/>
</dbReference>
<dbReference type="GO" id="GO:0008933">
    <property type="term" value="F:peptidoglycan lytic transglycosylase activity"/>
    <property type="evidence" value="ECO:0007669"/>
    <property type="project" value="TreeGrafter"/>
</dbReference>
<name>A7HRR5_PARL1</name>
<evidence type="ECO:0000259" key="6">
    <source>
        <dbReference type="SMART" id="SM00062"/>
    </source>
</evidence>
<evidence type="ECO:0000256" key="4">
    <source>
        <dbReference type="ARBA" id="ARBA00023237"/>
    </source>
</evidence>
<reference evidence="7 8" key="1">
    <citation type="journal article" date="2011" name="Stand. Genomic Sci.">
        <title>Complete genome sequence of Parvibaculum lavamentivorans type strain (DS-1(T)).</title>
        <authorList>
            <person name="Schleheck D."/>
            <person name="Weiss M."/>
            <person name="Pitluck S."/>
            <person name="Bruce D."/>
            <person name="Land M.L."/>
            <person name="Han S."/>
            <person name="Saunders E."/>
            <person name="Tapia R."/>
            <person name="Detter C."/>
            <person name="Brettin T."/>
            <person name="Han J."/>
            <person name="Woyke T."/>
            <person name="Goodwin L."/>
            <person name="Pennacchio L."/>
            <person name="Nolan M."/>
            <person name="Cook A.M."/>
            <person name="Kjelleberg S."/>
            <person name="Thomas T."/>
        </authorList>
    </citation>
    <scope>NUCLEOTIDE SEQUENCE [LARGE SCALE GENOMIC DNA]</scope>
    <source>
        <strain evidence="8">DS-1 / DSM 13023 / NCIMB 13966</strain>
    </source>
</reference>
<comment type="subcellular location">
    <subcellularLocation>
        <location evidence="1">Cell outer membrane</location>
        <topology evidence="1">Peripheral membrane protein</topology>
    </subcellularLocation>
</comment>
<evidence type="ECO:0000313" key="8">
    <source>
        <dbReference type="Proteomes" id="UP000006377"/>
    </source>
</evidence>
<keyword evidence="5" id="KW-1133">Transmembrane helix</keyword>
<dbReference type="KEGG" id="pla:Plav_0975"/>
<dbReference type="PANTHER" id="PTHR35936:SF32">
    <property type="entry name" value="MEMBRANE-BOUND LYTIC MUREIN TRANSGLYCOSYLASE F"/>
    <property type="match status" value="1"/>
</dbReference>
<evidence type="ECO:0000256" key="1">
    <source>
        <dbReference type="ARBA" id="ARBA00004339"/>
    </source>
</evidence>
<dbReference type="PANTHER" id="PTHR35936">
    <property type="entry name" value="MEMBRANE-BOUND LYTIC MUREIN TRANSGLYCOSYLASE F"/>
    <property type="match status" value="1"/>
</dbReference>
<dbReference type="CAZy" id="GH23">
    <property type="family name" value="Glycoside Hydrolase Family 23"/>
</dbReference>
<dbReference type="SUPFAM" id="SSF53850">
    <property type="entry name" value="Periplasmic binding protein-like II"/>
    <property type="match status" value="1"/>
</dbReference>
<evidence type="ECO:0000256" key="3">
    <source>
        <dbReference type="ARBA" id="ARBA00022729"/>
    </source>
</evidence>
<dbReference type="GO" id="GO:0009279">
    <property type="term" value="C:cell outer membrane"/>
    <property type="evidence" value="ECO:0007669"/>
    <property type="project" value="UniProtKB-SubCell"/>
</dbReference>
<dbReference type="Gene3D" id="3.40.190.10">
    <property type="entry name" value="Periplasmic binding protein-like II"/>
    <property type="match status" value="2"/>
</dbReference>
<keyword evidence="4" id="KW-0998">Cell outer membrane</keyword>
<dbReference type="NCBIfam" id="NF008112">
    <property type="entry name" value="PRK10859.1"/>
    <property type="match status" value="1"/>
</dbReference>
<keyword evidence="5" id="KW-0812">Transmembrane</keyword>
<accession>A7HRR5</accession>
<dbReference type="STRING" id="402881.Plav_0975"/>
<dbReference type="InterPro" id="IPR023346">
    <property type="entry name" value="Lysozyme-like_dom_sf"/>
</dbReference>
<keyword evidence="3" id="KW-0732">Signal</keyword>
<dbReference type="Proteomes" id="UP000006377">
    <property type="component" value="Chromosome"/>
</dbReference>
<dbReference type="InterPro" id="IPR001638">
    <property type="entry name" value="Solute-binding_3/MltF_N"/>
</dbReference>
<evidence type="ECO:0000256" key="5">
    <source>
        <dbReference type="SAM" id="Phobius"/>
    </source>
</evidence>
<dbReference type="AlphaFoldDB" id="A7HRR5"/>
<sequence>MRKNIDGTMAWLRRAGAALRARMRLPATRSRIPWIVPLLLVLFGANHFIYLYVYRPPVPQGIEAIRDSGKLVVLTRLAPTTWYEGADGLTGFEYEMMQRLGKSLGVEVEYRIYDTEQGLMEALAARKGHLAAAGLAVTEARKAAFAIGPEYETVRQLLACRRDVALPKKPSGIKDLRLVASRGTPAAEALAIAVGKIETVSVTELNQSTEELLARAAAGDFDCVAADSLIFKVNNPYHPELVQAFDLTGEMPVAWFLAPGSEDLKDHLRAWFAGAKKSGAVAALQRRFSGFLPLFDYVDLRAFNRAVEERLPDYEKLIRRAARENKLSWQLLAAIAYQESHWNPDAISPTGVRGFMMLTRQTAEHLGVENRLDPAESIAAGTRYLADIKRKLPPSVQEPDRTWFALAAWNLGLGHVYDARALATRLGRDRDNWADLRRVLPLLNNAAYTDGLKHGRARGGQAVHFVQQVRTYMHILEAGSGS</sequence>
<keyword evidence="8" id="KW-1185">Reference proteome</keyword>
<dbReference type="HOGENOM" id="CLU_027494_0_1_5"/>
<feature type="transmembrane region" description="Helical" evidence="5">
    <location>
        <begin position="32"/>
        <end position="53"/>
    </location>
</feature>
<dbReference type="Pfam" id="PF01464">
    <property type="entry name" value="SLT"/>
    <property type="match status" value="1"/>
</dbReference>
<dbReference type="CDD" id="cd13403">
    <property type="entry name" value="MLTF-like"/>
    <property type="match status" value="1"/>
</dbReference>
<dbReference type="Gene3D" id="1.10.530.10">
    <property type="match status" value="1"/>
</dbReference>
<gene>
    <name evidence="7" type="ordered locus">Plav_0975</name>
</gene>
<dbReference type="CDD" id="cd01009">
    <property type="entry name" value="PBP2_YfhD_N"/>
    <property type="match status" value="1"/>
</dbReference>
<evidence type="ECO:0000256" key="2">
    <source>
        <dbReference type="ARBA" id="ARBA00009387"/>
    </source>
</evidence>
<evidence type="ECO:0000313" key="7">
    <source>
        <dbReference type="EMBL" id="ABS62598.1"/>
    </source>
</evidence>
<dbReference type="SMART" id="SM00062">
    <property type="entry name" value="PBPb"/>
    <property type="match status" value="1"/>
</dbReference>
<dbReference type="GO" id="GO:0009253">
    <property type="term" value="P:peptidoglycan catabolic process"/>
    <property type="evidence" value="ECO:0007669"/>
    <property type="project" value="TreeGrafter"/>
</dbReference>
<comment type="similarity">
    <text evidence="2">Belongs to the virb1 family.</text>
</comment>
<feature type="domain" description="Solute-binding protein family 3/N-terminal" evidence="6">
    <location>
        <begin position="70"/>
        <end position="292"/>
    </location>
</feature>
<proteinExistence type="inferred from homology"/>
<dbReference type="InterPro" id="IPR008258">
    <property type="entry name" value="Transglycosylase_SLT_dom_1"/>
</dbReference>
<dbReference type="EMBL" id="CP000774">
    <property type="protein sequence ID" value="ABS62598.1"/>
    <property type="molecule type" value="Genomic_DNA"/>
</dbReference>
<dbReference type="Pfam" id="PF00497">
    <property type="entry name" value="SBP_bac_3"/>
    <property type="match status" value="1"/>
</dbReference>